<protein>
    <submittedName>
        <fullName evidence="2">Uncharacterized protein</fullName>
    </submittedName>
</protein>
<gene>
    <name evidence="2" type="ORF">FXB38_10045</name>
</gene>
<sequence>MTDGARRGDPKHRSAAYDRGHDVGWINGDHKTREPAFNVGSLSSLTRQISDNLSGIELREILVHKPTVKIFRIQSLGARAE</sequence>
<evidence type="ECO:0000313" key="3">
    <source>
        <dbReference type="Proteomes" id="UP000324853"/>
    </source>
</evidence>
<evidence type="ECO:0000313" key="2">
    <source>
        <dbReference type="EMBL" id="TYL85868.1"/>
    </source>
</evidence>
<proteinExistence type="predicted"/>
<comment type="caution">
    <text evidence="2">The sequence shown here is derived from an EMBL/GenBank/DDBJ whole genome shotgun (WGS) entry which is preliminary data.</text>
</comment>
<organism evidence="2 3">
    <name type="scientific">Bradyrhizobium cytisi</name>
    <dbReference type="NCBI Taxonomy" id="515489"/>
    <lineage>
        <taxon>Bacteria</taxon>
        <taxon>Pseudomonadati</taxon>
        <taxon>Pseudomonadota</taxon>
        <taxon>Alphaproteobacteria</taxon>
        <taxon>Hyphomicrobiales</taxon>
        <taxon>Nitrobacteraceae</taxon>
        <taxon>Bradyrhizobium</taxon>
    </lineage>
</organism>
<reference evidence="2 3" key="1">
    <citation type="submission" date="2019-08" db="EMBL/GenBank/DDBJ databases">
        <title>Bradyrhizobium hipponensis sp. nov., a rhizobium isolated from a Lupinus angustifolius root nodule in Tunisia.</title>
        <authorList>
            <person name="Off K."/>
            <person name="Rejili M."/>
            <person name="Mars M."/>
            <person name="Brachmann A."/>
            <person name="Marin M."/>
        </authorList>
    </citation>
    <scope>NUCLEOTIDE SEQUENCE [LARGE SCALE GENOMIC DNA]</scope>
    <source>
        <strain evidence="2 3">CTAW11</strain>
    </source>
</reference>
<name>A0A5S4WWC5_9BRAD</name>
<feature type="region of interest" description="Disordered" evidence="1">
    <location>
        <begin position="1"/>
        <end position="29"/>
    </location>
</feature>
<dbReference type="RefSeq" id="WP_148750700.1">
    <property type="nucleotide sequence ID" value="NZ_VSSR01000016.1"/>
</dbReference>
<dbReference type="Proteomes" id="UP000324853">
    <property type="component" value="Unassembled WGS sequence"/>
</dbReference>
<accession>A0A5S4WWC5</accession>
<dbReference type="AlphaFoldDB" id="A0A5S4WWC5"/>
<evidence type="ECO:0000256" key="1">
    <source>
        <dbReference type="SAM" id="MobiDB-lite"/>
    </source>
</evidence>
<keyword evidence="3" id="KW-1185">Reference proteome</keyword>
<dbReference type="EMBL" id="VSSR01000016">
    <property type="protein sequence ID" value="TYL85868.1"/>
    <property type="molecule type" value="Genomic_DNA"/>
</dbReference>